<evidence type="ECO:0000256" key="5">
    <source>
        <dbReference type="SAM" id="Phobius"/>
    </source>
</evidence>
<feature type="transmembrane region" description="Helical" evidence="5">
    <location>
        <begin position="242"/>
        <end position="261"/>
    </location>
</feature>
<dbReference type="InterPro" id="IPR000620">
    <property type="entry name" value="EamA_dom"/>
</dbReference>
<evidence type="ECO:0000256" key="1">
    <source>
        <dbReference type="ARBA" id="ARBA00004141"/>
    </source>
</evidence>
<sequence length="305" mass="31980">MKTRDLSDLLLLAAIWGASFLFMRLGAGEFGPVALSAVRVTGAALFLLPVLGLHGQLHVLRGHAGHLAIAGLLTSGLPFLCFSYAALSITAGLSSIFNATTPLFGALIAWWWLKDQPTRWRAAGLAIGFAGVLWLAWDKASFKPGAASTGWAVVACLAATLCYGLSASYIKRFLSGVPSLAVATGTQLSAALFLAVPAVLWWPAEMPSPKAWGATIALALLCTGVAYILFFRLISRVGPANAIAVTFLIPAFAVLWGWLFLDEGVTLAMIIGSVVILLGTALATGLLPRPRKTVVPATPVSPTSR</sequence>
<keyword evidence="3 5" id="KW-1133">Transmembrane helix</keyword>
<dbReference type="InterPro" id="IPR037185">
    <property type="entry name" value="EmrE-like"/>
</dbReference>
<feature type="transmembrane region" description="Helical" evidence="5">
    <location>
        <begin position="93"/>
        <end position="113"/>
    </location>
</feature>
<organism evidence="7 8">
    <name type="scientific">Caldimonas mangrovi</name>
    <dbReference type="NCBI Taxonomy" id="2944811"/>
    <lineage>
        <taxon>Bacteria</taxon>
        <taxon>Pseudomonadati</taxon>
        <taxon>Pseudomonadota</taxon>
        <taxon>Betaproteobacteria</taxon>
        <taxon>Burkholderiales</taxon>
        <taxon>Sphaerotilaceae</taxon>
        <taxon>Caldimonas</taxon>
    </lineage>
</organism>
<reference evidence="7" key="1">
    <citation type="submission" date="2022-05" db="EMBL/GenBank/DDBJ databases">
        <title>Schlegelella sp. nov., isolated from mangrove soil.</title>
        <authorList>
            <person name="Liu Y."/>
            <person name="Ge X."/>
            <person name="Liu W."/>
        </authorList>
    </citation>
    <scope>NUCLEOTIDE SEQUENCE</scope>
    <source>
        <strain evidence="7">S2-27</strain>
    </source>
</reference>
<feature type="transmembrane region" description="Helical" evidence="5">
    <location>
        <begin position="149"/>
        <end position="170"/>
    </location>
</feature>
<dbReference type="Gene3D" id="1.10.3730.20">
    <property type="match status" value="1"/>
</dbReference>
<dbReference type="RefSeq" id="WP_251776365.1">
    <property type="nucleotide sequence ID" value="NZ_JAMKFE010000001.1"/>
</dbReference>
<proteinExistence type="predicted"/>
<accession>A0ABT0YHQ4</accession>
<feature type="transmembrane region" description="Helical" evidence="5">
    <location>
        <begin position="65"/>
        <end position="87"/>
    </location>
</feature>
<dbReference type="InterPro" id="IPR050638">
    <property type="entry name" value="AA-Vitamin_Transporters"/>
</dbReference>
<evidence type="ECO:0000256" key="3">
    <source>
        <dbReference type="ARBA" id="ARBA00022989"/>
    </source>
</evidence>
<evidence type="ECO:0000256" key="2">
    <source>
        <dbReference type="ARBA" id="ARBA00022692"/>
    </source>
</evidence>
<comment type="caution">
    <text evidence="7">The sequence shown here is derived from an EMBL/GenBank/DDBJ whole genome shotgun (WGS) entry which is preliminary data.</text>
</comment>
<feature type="transmembrane region" description="Helical" evidence="5">
    <location>
        <begin position="182"/>
        <end position="204"/>
    </location>
</feature>
<evidence type="ECO:0000313" key="7">
    <source>
        <dbReference type="EMBL" id="MCM5678223.1"/>
    </source>
</evidence>
<gene>
    <name evidence="7" type="ORF">M8A51_01615</name>
</gene>
<evidence type="ECO:0000259" key="6">
    <source>
        <dbReference type="Pfam" id="PF00892"/>
    </source>
</evidence>
<protein>
    <submittedName>
        <fullName evidence="7">DMT family transporter</fullName>
    </submittedName>
</protein>
<comment type="subcellular location">
    <subcellularLocation>
        <location evidence="1">Membrane</location>
        <topology evidence="1">Multi-pass membrane protein</topology>
    </subcellularLocation>
</comment>
<dbReference type="EMBL" id="JAMKFE010000001">
    <property type="protein sequence ID" value="MCM5678223.1"/>
    <property type="molecule type" value="Genomic_DNA"/>
</dbReference>
<dbReference type="PANTHER" id="PTHR32322:SF9">
    <property type="entry name" value="AMINO-ACID METABOLITE EFFLUX PUMP-RELATED"/>
    <property type="match status" value="1"/>
</dbReference>
<dbReference type="PANTHER" id="PTHR32322">
    <property type="entry name" value="INNER MEMBRANE TRANSPORTER"/>
    <property type="match status" value="1"/>
</dbReference>
<dbReference type="Proteomes" id="UP001165541">
    <property type="component" value="Unassembled WGS sequence"/>
</dbReference>
<feature type="domain" description="EamA" evidence="6">
    <location>
        <begin position="151"/>
        <end position="283"/>
    </location>
</feature>
<feature type="transmembrane region" description="Helical" evidence="5">
    <location>
        <begin position="33"/>
        <end position="53"/>
    </location>
</feature>
<keyword evidence="2 5" id="KW-0812">Transmembrane</keyword>
<dbReference type="SUPFAM" id="SSF103481">
    <property type="entry name" value="Multidrug resistance efflux transporter EmrE"/>
    <property type="match status" value="2"/>
</dbReference>
<name>A0ABT0YHQ4_9BURK</name>
<dbReference type="Pfam" id="PF00892">
    <property type="entry name" value="EamA"/>
    <property type="match status" value="2"/>
</dbReference>
<feature type="transmembrane region" description="Helical" evidence="5">
    <location>
        <begin position="120"/>
        <end position="137"/>
    </location>
</feature>
<feature type="transmembrane region" description="Helical" evidence="5">
    <location>
        <begin position="9"/>
        <end position="27"/>
    </location>
</feature>
<feature type="transmembrane region" description="Helical" evidence="5">
    <location>
        <begin position="267"/>
        <end position="287"/>
    </location>
</feature>
<evidence type="ECO:0000256" key="4">
    <source>
        <dbReference type="ARBA" id="ARBA00023136"/>
    </source>
</evidence>
<keyword evidence="8" id="KW-1185">Reference proteome</keyword>
<feature type="transmembrane region" description="Helical" evidence="5">
    <location>
        <begin position="210"/>
        <end position="230"/>
    </location>
</feature>
<evidence type="ECO:0000313" key="8">
    <source>
        <dbReference type="Proteomes" id="UP001165541"/>
    </source>
</evidence>
<keyword evidence="4 5" id="KW-0472">Membrane</keyword>
<feature type="domain" description="EamA" evidence="6">
    <location>
        <begin position="10"/>
        <end position="135"/>
    </location>
</feature>